<dbReference type="GO" id="GO:0005886">
    <property type="term" value="C:plasma membrane"/>
    <property type="evidence" value="ECO:0007669"/>
    <property type="project" value="UniProtKB-SubCell"/>
</dbReference>
<protein>
    <recommendedName>
        <fullName evidence="9">YitT family protein</fullName>
    </recommendedName>
</protein>
<sequence length="207" mass="22540">MRLIHKTIAILVGSLLMAIGVNVFLINHELLDGGTFGLGLILHYLTGFQVGLVVIMLSVPVLLLAWFYNRSFLYNSIHGMLFSSFMVDLSYHPFRALGFILNQSPVVSAILGGLFVGSGIGLMLRFDTSIGGTDLLGQILAHYAKVNPGMIIFLIDFIIVFCGKFLITDSSLLLSCITVICVGTTTSLISIKSKKNKYQTSAFKVIS</sequence>
<dbReference type="AlphaFoldDB" id="A0A4V1AMM8"/>
<dbReference type="Pfam" id="PF02588">
    <property type="entry name" value="YitT_membrane"/>
    <property type="match status" value="1"/>
</dbReference>
<organism evidence="7 8">
    <name type="scientific">Paenisporosarcina antarctica</name>
    <dbReference type="NCBI Taxonomy" id="417367"/>
    <lineage>
        <taxon>Bacteria</taxon>
        <taxon>Bacillati</taxon>
        <taxon>Bacillota</taxon>
        <taxon>Bacilli</taxon>
        <taxon>Bacillales</taxon>
        <taxon>Caryophanaceae</taxon>
        <taxon>Paenisporosarcina</taxon>
    </lineage>
</organism>
<dbReference type="RefSeq" id="WP_134208185.1">
    <property type="nucleotide sequence ID" value="NZ_CP038015.1"/>
</dbReference>
<feature type="transmembrane region" description="Helical" evidence="6">
    <location>
        <begin position="106"/>
        <end position="126"/>
    </location>
</feature>
<evidence type="ECO:0000313" key="8">
    <source>
        <dbReference type="Proteomes" id="UP000294292"/>
    </source>
</evidence>
<proteinExistence type="predicted"/>
<keyword evidence="4 6" id="KW-1133">Transmembrane helix</keyword>
<evidence type="ECO:0008006" key="9">
    <source>
        <dbReference type="Google" id="ProtNLM"/>
    </source>
</evidence>
<dbReference type="PANTHER" id="PTHR33545:SF5">
    <property type="entry name" value="UPF0750 MEMBRANE PROTEIN YITT"/>
    <property type="match status" value="1"/>
</dbReference>
<dbReference type="InterPro" id="IPR051461">
    <property type="entry name" value="UPF0750_membrane"/>
</dbReference>
<dbReference type="OrthoDB" id="2602718at2"/>
<keyword evidence="5 6" id="KW-0472">Membrane</keyword>
<dbReference type="KEGG" id="panc:E2636_00990"/>
<gene>
    <name evidence="7" type="ORF">E2636_00990</name>
</gene>
<dbReference type="EMBL" id="CP038015">
    <property type="protein sequence ID" value="QBP39825.1"/>
    <property type="molecule type" value="Genomic_DNA"/>
</dbReference>
<evidence type="ECO:0000256" key="3">
    <source>
        <dbReference type="ARBA" id="ARBA00022692"/>
    </source>
</evidence>
<dbReference type="InterPro" id="IPR003740">
    <property type="entry name" value="YitT"/>
</dbReference>
<accession>A0A4V1AMM8</accession>
<feature type="transmembrane region" description="Helical" evidence="6">
    <location>
        <begin position="7"/>
        <end position="26"/>
    </location>
</feature>
<evidence type="ECO:0000256" key="6">
    <source>
        <dbReference type="SAM" id="Phobius"/>
    </source>
</evidence>
<reference evidence="7 8" key="1">
    <citation type="submission" date="2019-03" db="EMBL/GenBank/DDBJ databases">
        <title>Complete genome sequence of Paenisporosarcina antarctica CGMCC 1.6503T.</title>
        <authorList>
            <person name="Rong J.-C."/>
            <person name="Chi N.-Y."/>
            <person name="Zhang Q.-F."/>
        </authorList>
    </citation>
    <scope>NUCLEOTIDE SEQUENCE [LARGE SCALE GENOMIC DNA]</scope>
    <source>
        <strain evidence="7 8">CGMCC 1.6503</strain>
    </source>
</reference>
<keyword evidence="3 6" id="KW-0812">Transmembrane</keyword>
<feature type="transmembrane region" description="Helical" evidence="6">
    <location>
        <begin position="172"/>
        <end position="191"/>
    </location>
</feature>
<keyword evidence="2" id="KW-1003">Cell membrane</keyword>
<evidence type="ECO:0000256" key="1">
    <source>
        <dbReference type="ARBA" id="ARBA00004651"/>
    </source>
</evidence>
<feature type="transmembrane region" description="Helical" evidence="6">
    <location>
        <begin position="146"/>
        <end position="166"/>
    </location>
</feature>
<dbReference type="PANTHER" id="PTHR33545">
    <property type="entry name" value="UPF0750 MEMBRANE PROTEIN YITT-RELATED"/>
    <property type="match status" value="1"/>
</dbReference>
<keyword evidence="8" id="KW-1185">Reference proteome</keyword>
<evidence type="ECO:0000256" key="2">
    <source>
        <dbReference type="ARBA" id="ARBA00022475"/>
    </source>
</evidence>
<name>A0A4V1AMM8_9BACL</name>
<dbReference type="Proteomes" id="UP000294292">
    <property type="component" value="Chromosome"/>
</dbReference>
<feature type="transmembrane region" description="Helical" evidence="6">
    <location>
        <begin position="41"/>
        <end position="65"/>
    </location>
</feature>
<comment type="subcellular location">
    <subcellularLocation>
        <location evidence="1">Cell membrane</location>
        <topology evidence="1">Multi-pass membrane protein</topology>
    </subcellularLocation>
</comment>
<evidence type="ECO:0000313" key="7">
    <source>
        <dbReference type="EMBL" id="QBP39825.1"/>
    </source>
</evidence>
<feature type="transmembrane region" description="Helical" evidence="6">
    <location>
        <begin position="72"/>
        <end position="94"/>
    </location>
</feature>
<evidence type="ECO:0000256" key="5">
    <source>
        <dbReference type="ARBA" id="ARBA00023136"/>
    </source>
</evidence>
<evidence type="ECO:0000256" key="4">
    <source>
        <dbReference type="ARBA" id="ARBA00022989"/>
    </source>
</evidence>